<accession>A0A4Q1K3H9</accession>
<dbReference type="OrthoDB" id="1119084at2"/>
<keyword evidence="2" id="KW-1185">Reference proteome</keyword>
<reference evidence="2" key="1">
    <citation type="submission" date="2019-01" db="EMBL/GenBank/DDBJ databases">
        <title>Cytophagaceae bacterium strain CAR-16.</title>
        <authorList>
            <person name="Chen W.-M."/>
        </authorList>
    </citation>
    <scope>NUCLEOTIDE SEQUENCE [LARGE SCALE GENOMIC DNA]</scope>
    <source>
        <strain evidence="2">WWJ-16</strain>
    </source>
</reference>
<dbReference type="EMBL" id="SBKN01000009">
    <property type="protein sequence ID" value="RXR20248.1"/>
    <property type="molecule type" value="Genomic_DNA"/>
</dbReference>
<evidence type="ECO:0000313" key="1">
    <source>
        <dbReference type="EMBL" id="RXR20248.1"/>
    </source>
</evidence>
<gene>
    <name evidence="1" type="ORF">EQG61_12570</name>
</gene>
<dbReference type="Gene3D" id="3.10.450.50">
    <property type="match status" value="1"/>
</dbReference>
<protein>
    <recommendedName>
        <fullName evidence="3">DUF4440 domain-containing protein</fullName>
    </recommendedName>
</protein>
<dbReference type="RefSeq" id="WP_129462299.1">
    <property type="nucleotide sequence ID" value="NZ_SBKN01000009.1"/>
</dbReference>
<dbReference type="AlphaFoldDB" id="A0A4Q1K3H9"/>
<dbReference type="Proteomes" id="UP000289857">
    <property type="component" value="Unassembled WGS sequence"/>
</dbReference>
<evidence type="ECO:0008006" key="3">
    <source>
        <dbReference type="Google" id="ProtNLM"/>
    </source>
</evidence>
<dbReference type="SUPFAM" id="SSF53474">
    <property type="entry name" value="alpha/beta-Hydrolases"/>
    <property type="match status" value="1"/>
</dbReference>
<comment type="caution">
    <text evidence="1">The sequence shown here is derived from an EMBL/GenBank/DDBJ whole genome shotgun (WGS) entry which is preliminary data.</text>
</comment>
<sequence length="425" mass="48384">MKKIIYILSILICHKSFAQKNDGELLNVDKEFAAMSYKLGVANAFEKFLAEDAVFLSSTPLPVEGKNNFMKMFAKTKSTVIWQPTGSFKDKSATSGYTYGLSKWIYRIDDSLACSYYVYNTNWIKDDAGQWKVTTDIGSEISLKSHSLVSKNNFKISKRVNSSISKTIKDKKWTTVYLTFESDRKGFVPAIIVKPNGKEIKAVAFYQHGIGDEYNKEYFLDEAKALAEHGIATLVIDAPFIRKGDSFIESGGMKDAEIFENNCVEWLQAIDILPDFNIRSKNIIFVGQSYGARVAAFMPYLDARFKKVIVVSGIHNYAEWLQTTTVNQITELRKVISPQDFNKYISTIAGYDASLYLNKKNDLDFYFQAGTNDETLSEYDILSCYEMTNSTKRISWYNASHNLNKQAKLDRIEQIVKWANENTSH</sequence>
<evidence type="ECO:0000313" key="2">
    <source>
        <dbReference type="Proteomes" id="UP000289857"/>
    </source>
</evidence>
<dbReference type="Gene3D" id="3.40.50.1820">
    <property type="entry name" value="alpha/beta hydrolase"/>
    <property type="match status" value="1"/>
</dbReference>
<name>A0A4Q1K3H9_9FLAO</name>
<dbReference type="InterPro" id="IPR029058">
    <property type="entry name" value="AB_hydrolase_fold"/>
</dbReference>
<proteinExistence type="predicted"/>
<organism evidence="1 2">
    <name type="scientific">Flavobacterium stagni</name>
    <dbReference type="NCBI Taxonomy" id="2506421"/>
    <lineage>
        <taxon>Bacteria</taxon>
        <taxon>Pseudomonadati</taxon>
        <taxon>Bacteroidota</taxon>
        <taxon>Flavobacteriia</taxon>
        <taxon>Flavobacteriales</taxon>
        <taxon>Flavobacteriaceae</taxon>
        <taxon>Flavobacterium</taxon>
    </lineage>
</organism>